<sequence length="339" mass="36100">MDKIALVIGATGQIGQAAVPALARDGWEVRAASRHPDGVWPAELGVREVRLDRGDDAQLAAAVGDGVDVVVDAVGYNAGHAEQLLKLAGRIGSAVVISSAAVYADTAGRGLGGDFPVPITEAQSTMAPDDGDYATRKVALERALLDAGDALPTTVLRPAAIHGPRSEFLREWYFVRRALDGRRHRILAHNGENRFQPTATANLAELIRLAAAKPGSRALNAADPDAPTVREIGAAIHAVLGYEAEEVLIDGPPPMGAVGETPWSIAHPFVLDMSAARRELGYAPVTGYTESLPATVDWLVSQARERQGGDAFPRLNELHGVDFFDYATEDDWLAQRSNR</sequence>
<comment type="caution">
    <text evidence="2">The sequence shown here is derived from an EMBL/GenBank/DDBJ whole genome shotgun (WGS) entry which is preliminary data.</text>
</comment>
<dbReference type="Gene3D" id="3.40.50.720">
    <property type="entry name" value="NAD(P)-binding Rossmann-like Domain"/>
    <property type="match status" value="1"/>
</dbReference>
<dbReference type="SUPFAM" id="SSF51735">
    <property type="entry name" value="NAD(P)-binding Rossmann-fold domains"/>
    <property type="match status" value="1"/>
</dbReference>
<feature type="domain" description="NAD-dependent epimerase/dehydratase" evidence="1">
    <location>
        <begin position="5"/>
        <end position="214"/>
    </location>
</feature>
<dbReference type="InterPro" id="IPR036291">
    <property type="entry name" value="NAD(P)-bd_dom_sf"/>
</dbReference>
<dbReference type="PANTHER" id="PTHR43245:SF13">
    <property type="entry name" value="UDP-D-APIOSE_UDP-D-XYLOSE SYNTHASE 2"/>
    <property type="match status" value="1"/>
</dbReference>
<name>A0ABQ5QUQ0_9ACTN</name>
<protein>
    <submittedName>
        <fullName evidence="2">Reductase</fullName>
    </submittedName>
</protein>
<reference evidence="2" key="1">
    <citation type="submission" date="2022-12" db="EMBL/GenBank/DDBJ databases">
        <title>New Phytohabitans aurantiacus sp. RD004123 nov., an actinomycete isolated from soil.</title>
        <authorList>
            <person name="Triningsih D.W."/>
            <person name="Harunari E."/>
            <person name="Igarashi Y."/>
        </authorList>
    </citation>
    <scope>NUCLEOTIDE SEQUENCE</scope>
    <source>
        <strain evidence="2">RD004123</strain>
    </source>
</reference>
<gene>
    <name evidence="2" type="ORF">Pa4123_23390</name>
</gene>
<dbReference type="PANTHER" id="PTHR43245">
    <property type="entry name" value="BIFUNCTIONAL POLYMYXIN RESISTANCE PROTEIN ARNA"/>
    <property type="match status" value="1"/>
</dbReference>
<dbReference type="RefSeq" id="WP_281894598.1">
    <property type="nucleotide sequence ID" value="NZ_BSDI01000008.1"/>
</dbReference>
<keyword evidence="3" id="KW-1185">Reference proteome</keyword>
<organism evidence="2 3">
    <name type="scientific">Phytohabitans aurantiacus</name>
    <dbReference type="NCBI Taxonomy" id="3016789"/>
    <lineage>
        <taxon>Bacteria</taxon>
        <taxon>Bacillati</taxon>
        <taxon>Actinomycetota</taxon>
        <taxon>Actinomycetes</taxon>
        <taxon>Micromonosporales</taxon>
        <taxon>Micromonosporaceae</taxon>
    </lineage>
</organism>
<evidence type="ECO:0000313" key="2">
    <source>
        <dbReference type="EMBL" id="GLH97065.1"/>
    </source>
</evidence>
<dbReference type="InterPro" id="IPR001509">
    <property type="entry name" value="Epimerase_deHydtase"/>
</dbReference>
<dbReference type="EMBL" id="BSDI01000008">
    <property type="protein sequence ID" value="GLH97065.1"/>
    <property type="molecule type" value="Genomic_DNA"/>
</dbReference>
<proteinExistence type="predicted"/>
<evidence type="ECO:0000313" key="3">
    <source>
        <dbReference type="Proteomes" id="UP001144280"/>
    </source>
</evidence>
<accession>A0ABQ5QUQ0</accession>
<evidence type="ECO:0000259" key="1">
    <source>
        <dbReference type="Pfam" id="PF01370"/>
    </source>
</evidence>
<dbReference type="InterPro" id="IPR050177">
    <property type="entry name" value="Lipid_A_modif_metabolic_enz"/>
</dbReference>
<dbReference type="Proteomes" id="UP001144280">
    <property type="component" value="Unassembled WGS sequence"/>
</dbReference>
<dbReference type="Pfam" id="PF01370">
    <property type="entry name" value="Epimerase"/>
    <property type="match status" value="1"/>
</dbReference>